<dbReference type="KEGG" id="rru:Rru_A2836"/>
<keyword evidence="2" id="KW-1185">Reference proteome</keyword>
<dbReference type="PhylomeDB" id="Q2RQG2"/>
<name>Q2RQG2_RHORT</name>
<dbReference type="GO" id="GO:0003824">
    <property type="term" value="F:catalytic activity"/>
    <property type="evidence" value="ECO:0007669"/>
    <property type="project" value="InterPro"/>
</dbReference>
<dbReference type="STRING" id="269796.Rru_A2836"/>
<dbReference type="SUPFAM" id="SSF75708">
    <property type="entry name" value="Chemotaxis phosphatase CheZ"/>
    <property type="match status" value="1"/>
</dbReference>
<sequence length="259" mass="27266">MPIDTTLRGALDRALAHLRSQDGADDLAALLESLRDGLSAEGMAPAGAPPLSPVPVMAPAGVGPAVDGPVPRPGAHPDDRVALIEEIRALSTFIETARNDLAVLRPRDIQERFIPTASDELDAIVQSTETATQDIMDAVEGLEALEGRLEGEDARALALATTRIYEACTFQDITGQRITKVVRTLKSIEERVDALLSTFAPDGLLGDGAPGSADDPARFRQTAAAVGDRPEDMALLNGPGSPGAVMNQDDIDALLKDFD</sequence>
<evidence type="ECO:0000313" key="1">
    <source>
        <dbReference type="EMBL" id="ABC23633.1"/>
    </source>
</evidence>
<accession>Q2RQG2</accession>
<dbReference type="GO" id="GO:0050920">
    <property type="term" value="P:regulation of chemotaxis"/>
    <property type="evidence" value="ECO:0007669"/>
    <property type="project" value="InterPro"/>
</dbReference>
<gene>
    <name evidence="1" type="ordered locus">Rru_A2836</name>
</gene>
<dbReference type="AlphaFoldDB" id="Q2RQG2"/>
<protein>
    <submittedName>
        <fullName evidence="1">Uncharacterized protein</fullName>
    </submittedName>
</protein>
<dbReference type="GO" id="GO:0009288">
    <property type="term" value="C:bacterial-type flagellum"/>
    <property type="evidence" value="ECO:0007669"/>
    <property type="project" value="InterPro"/>
</dbReference>
<dbReference type="Gene3D" id="1.10.287.500">
    <property type="entry name" value="Helix hairpin bin"/>
    <property type="match status" value="1"/>
</dbReference>
<dbReference type="EMBL" id="CP000230">
    <property type="protein sequence ID" value="ABC23633.1"/>
    <property type="molecule type" value="Genomic_DNA"/>
</dbReference>
<dbReference type="Pfam" id="PF04344">
    <property type="entry name" value="CheZ"/>
    <property type="match status" value="1"/>
</dbReference>
<proteinExistence type="predicted"/>
<dbReference type="InterPro" id="IPR007439">
    <property type="entry name" value="Chemotax_Pase_CheZ"/>
</dbReference>
<dbReference type="PATRIC" id="fig|269796.9.peg.2942"/>
<reference evidence="1 2" key="1">
    <citation type="journal article" date="2011" name="Stand. Genomic Sci.">
        <title>Complete genome sequence of Rhodospirillum rubrum type strain (S1).</title>
        <authorList>
            <person name="Munk A.C."/>
            <person name="Copeland A."/>
            <person name="Lucas S."/>
            <person name="Lapidus A."/>
            <person name="Del Rio T.G."/>
            <person name="Barry K."/>
            <person name="Detter J.C."/>
            <person name="Hammon N."/>
            <person name="Israni S."/>
            <person name="Pitluck S."/>
            <person name="Brettin T."/>
            <person name="Bruce D."/>
            <person name="Han C."/>
            <person name="Tapia R."/>
            <person name="Gilna P."/>
            <person name="Schmutz J."/>
            <person name="Larimer F."/>
            <person name="Land M."/>
            <person name="Kyrpides N.C."/>
            <person name="Mavromatis K."/>
            <person name="Richardson P."/>
            <person name="Rohde M."/>
            <person name="Goker M."/>
            <person name="Klenk H.P."/>
            <person name="Zhang Y."/>
            <person name="Roberts G.P."/>
            <person name="Reslewic S."/>
            <person name="Schwartz D.C."/>
        </authorList>
    </citation>
    <scope>NUCLEOTIDE SEQUENCE [LARGE SCALE GENOMIC DNA]</scope>
    <source>
        <strain evidence="2">ATCC 11170 / ATH 1.1.1 / DSM 467 / LMG 4362 / NCIMB 8255 / S1</strain>
    </source>
</reference>
<dbReference type="EnsemblBacteria" id="ABC23633">
    <property type="protein sequence ID" value="ABC23633"/>
    <property type="gene ID" value="Rru_A2836"/>
</dbReference>
<dbReference type="eggNOG" id="COG3143">
    <property type="taxonomic scope" value="Bacteria"/>
</dbReference>
<dbReference type="HOGENOM" id="CLU_053644_2_0_5"/>
<organism evidence="1 2">
    <name type="scientific">Rhodospirillum rubrum (strain ATCC 11170 / ATH 1.1.1 / DSM 467 / LMG 4362 / NCIMB 8255 / S1)</name>
    <dbReference type="NCBI Taxonomy" id="269796"/>
    <lineage>
        <taxon>Bacteria</taxon>
        <taxon>Pseudomonadati</taxon>
        <taxon>Pseudomonadota</taxon>
        <taxon>Alphaproteobacteria</taxon>
        <taxon>Rhodospirillales</taxon>
        <taxon>Rhodospirillaceae</taxon>
        <taxon>Rhodospirillum</taxon>
    </lineage>
</organism>
<evidence type="ECO:0000313" key="2">
    <source>
        <dbReference type="Proteomes" id="UP000001929"/>
    </source>
</evidence>
<dbReference type="RefSeq" id="WP_011390463.1">
    <property type="nucleotide sequence ID" value="NC_007643.1"/>
</dbReference>
<dbReference type="Proteomes" id="UP000001929">
    <property type="component" value="Chromosome"/>
</dbReference>